<sequence>MPTYTVTVANLPLSQTQKSEIAEAITTAHHAQTGAPRFFAQVLFSSTNEGEHFVGGKVNTAPQVYVHGLVRQGRATEVKQALMSQMLEEIVRIAGVTAEDVWIYLQDIPATQMIEFGRFLPAPGDEAEWEREMTPEKRARLPKG</sequence>
<dbReference type="Pfam" id="PF14832">
    <property type="entry name" value="Tautomerase_3"/>
    <property type="match status" value="1"/>
</dbReference>
<keyword evidence="3" id="KW-1185">Reference proteome</keyword>
<evidence type="ECO:0000259" key="1">
    <source>
        <dbReference type="Pfam" id="PF14832"/>
    </source>
</evidence>
<dbReference type="EMBL" id="CP101118">
    <property type="protein sequence ID" value="WZF90207.1"/>
    <property type="molecule type" value="Genomic_DNA"/>
</dbReference>
<evidence type="ECO:0000313" key="2">
    <source>
        <dbReference type="EMBL" id="WZF90207.1"/>
    </source>
</evidence>
<dbReference type="Proteomes" id="UP001475781">
    <property type="component" value="Chromosome"/>
</dbReference>
<dbReference type="InterPro" id="IPR014347">
    <property type="entry name" value="Tautomerase/MIF_sf"/>
</dbReference>
<evidence type="ECO:0000313" key="3">
    <source>
        <dbReference type="Proteomes" id="UP001475781"/>
    </source>
</evidence>
<dbReference type="RefSeq" id="WP_117618102.1">
    <property type="nucleotide sequence ID" value="NZ_CP101118.1"/>
</dbReference>
<dbReference type="SUPFAM" id="SSF55331">
    <property type="entry name" value="Tautomerase/MIF"/>
    <property type="match status" value="1"/>
</dbReference>
<feature type="domain" description="Tautomerase cis-CaaD-like" evidence="1">
    <location>
        <begin position="1"/>
        <end position="131"/>
    </location>
</feature>
<dbReference type="InterPro" id="IPR028116">
    <property type="entry name" value="Cis-CaaD-like"/>
</dbReference>
<accession>A0ABZ2W625</accession>
<organism evidence="2 3">
    <name type="scientific">Marinobacter metalliresistant</name>
    <dbReference type="NCBI Taxonomy" id="2961995"/>
    <lineage>
        <taxon>Bacteria</taxon>
        <taxon>Pseudomonadati</taxon>
        <taxon>Pseudomonadota</taxon>
        <taxon>Gammaproteobacteria</taxon>
        <taxon>Pseudomonadales</taxon>
        <taxon>Marinobacteraceae</taxon>
        <taxon>Marinobacter</taxon>
    </lineage>
</organism>
<dbReference type="Gene3D" id="3.30.429.10">
    <property type="entry name" value="Macrophage Migration Inhibitory Factor"/>
    <property type="match status" value="1"/>
</dbReference>
<protein>
    <submittedName>
        <fullName evidence="2">Tautomerase family protein</fullName>
    </submittedName>
</protein>
<gene>
    <name evidence="2" type="ORF">NLK58_08465</name>
</gene>
<reference evidence="2 3" key="1">
    <citation type="submission" date="2022-07" db="EMBL/GenBank/DDBJ databases">
        <title>A copper resistant bacterium isolated from sediment samples of deep sea hydrothermal areas.</title>
        <authorList>
            <person name="Zeng X."/>
        </authorList>
    </citation>
    <scope>NUCLEOTIDE SEQUENCE [LARGE SCALE GENOMIC DNA]</scope>
    <source>
        <strain evidence="3">CuT 6</strain>
    </source>
</reference>
<proteinExistence type="predicted"/>
<name>A0ABZ2W625_9GAMM</name>